<protein>
    <submittedName>
        <fullName evidence="5">Conserved oligomeric Golgi complex subunit 4</fullName>
    </submittedName>
</protein>
<accession>A0A183ELH5</accession>
<reference evidence="5" key="1">
    <citation type="submission" date="2016-06" db="UniProtKB">
        <authorList>
            <consortium name="WormBaseParasite"/>
        </authorList>
    </citation>
    <scope>IDENTIFICATION</scope>
</reference>
<feature type="domain" description="COG4 transport protein middle alpha-helical bundle" evidence="2">
    <location>
        <begin position="3"/>
        <end position="156"/>
    </location>
</feature>
<dbReference type="GO" id="GO:0007030">
    <property type="term" value="P:Golgi organization"/>
    <property type="evidence" value="ECO:0007669"/>
    <property type="project" value="TreeGrafter"/>
</dbReference>
<dbReference type="Gene3D" id="1.20.58.1970">
    <property type="match status" value="1"/>
</dbReference>
<evidence type="ECO:0000313" key="4">
    <source>
        <dbReference type="Proteomes" id="UP000271098"/>
    </source>
</evidence>
<organism evidence="5">
    <name type="scientific">Gongylonema pulchrum</name>
    <dbReference type="NCBI Taxonomy" id="637853"/>
    <lineage>
        <taxon>Eukaryota</taxon>
        <taxon>Metazoa</taxon>
        <taxon>Ecdysozoa</taxon>
        <taxon>Nematoda</taxon>
        <taxon>Chromadorea</taxon>
        <taxon>Rhabditida</taxon>
        <taxon>Spirurina</taxon>
        <taxon>Spiruromorpha</taxon>
        <taxon>Spiruroidea</taxon>
        <taxon>Gongylonematidae</taxon>
        <taxon>Gongylonema</taxon>
    </lineage>
</organism>
<sequence>MHTRTELYWRYLKRRLNDANAKTFEQQKESESENMTEEDVHRLESTREKQKRERDGKLNDLVLRSTLGTRMQELLGRYVLMEQYYMKESVAKAMTMDLKETDSLTSSMLDDVFFIVRKCVRRSLSSSSVDCVCAVLNNGVTLLETDFLKYIYAGIKAGYPGAGWTAEAYQTAQTAYNVIQHGKTVADAGPEKQKELSEVEKGKLENAVSQLDDLVRKFDSSANVGVDKLCAAAFRPKLKSSMELYLNVSHTPSDSEFADFEADDPFMENFIATLDRHLASFEPLLISVNYTVNFLFKKCLGMEVKVILYENRENVI</sequence>
<dbReference type="EMBL" id="UYRT01093552">
    <property type="protein sequence ID" value="VDN38983.1"/>
    <property type="molecule type" value="Genomic_DNA"/>
</dbReference>
<dbReference type="InterPro" id="IPR048684">
    <property type="entry name" value="COG4_C"/>
</dbReference>
<dbReference type="GO" id="GO:0006890">
    <property type="term" value="P:retrograde vesicle-mediated transport, Golgi to endoplasmic reticulum"/>
    <property type="evidence" value="ECO:0007669"/>
    <property type="project" value="TreeGrafter"/>
</dbReference>
<reference evidence="3 4" key="2">
    <citation type="submission" date="2018-11" db="EMBL/GenBank/DDBJ databases">
        <authorList>
            <consortium name="Pathogen Informatics"/>
        </authorList>
    </citation>
    <scope>NUCLEOTIDE SEQUENCE [LARGE SCALE GENOMIC DNA]</scope>
</reference>
<feature type="region of interest" description="Disordered" evidence="1">
    <location>
        <begin position="24"/>
        <end position="55"/>
    </location>
</feature>
<name>A0A183ELH5_9BILA</name>
<feature type="compositionally biased region" description="Basic and acidic residues" evidence="1">
    <location>
        <begin position="38"/>
        <end position="55"/>
    </location>
</feature>
<dbReference type="AlphaFoldDB" id="A0A183ELH5"/>
<evidence type="ECO:0000256" key="1">
    <source>
        <dbReference type="SAM" id="MobiDB-lite"/>
    </source>
</evidence>
<dbReference type="OrthoDB" id="47059at2759"/>
<dbReference type="GO" id="GO:0017119">
    <property type="term" value="C:Golgi transport complex"/>
    <property type="evidence" value="ECO:0007669"/>
    <property type="project" value="TreeGrafter"/>
</dbReference>
<evidence type="ECO:0000259" key="2">
    <source>
        <dbReference type="SMART" id="SM00762"/>
    </source>
</evidence>
<dbReference type="Pfam" id="PF08318">
    <property type="entry name" value="COG4_m"/>
    <property type="match status" value="1"/>
</dbReference>
<dbReference type="Pfam" id="PF20662">
    <property type="entry name" value="COG4_C"/>
    <property type="match status" value="1"/>
</dbReference>
<dbReference type="Proteomes" id="UP000271098">
    <property type="component" value="Unassembled WGS sequence"/>
</dbReference>
<dbReference type="PANTHER" id="PTHR24016">
    <property type="entry name" value="CONSERVED OLIGOMERIC GOLGI COMPLEX SUBUNIT 4"/>
    <property type="match status" value="1"/>
</dbReference>
<gene>
    <name evidence="3" type="ORF">GPUH_LOCUS21817</name>
</gene>
<dbReference type="PANTHER" id="PTHR24016:SF0">
    <property type="entry name" value="CONSERVED OLIGOMERIC GOLGI COMPLEX SUBUNIT 4"/>
    <property type="match status" value="1"/>
</dbReference>
<dbReference type="InterPro" id="IPR013167">
    <property type="entry name" value="COG4_M"/>
</dbReference>
<dbReference type="WBParaSite" id="GPUH_0002184301-mRNA-1">
    <property type="protein sequence ID" value="GPUH_0002184301-mRNA-1"/>
    <property type="gene ID" value="GPUH_0002184301"/>
</dbReference>
<evidence type="ECO:0000313" key="3">
    <source>
        <dbReference type="EMBL" id="VDN38983.1"/>
    </source>
</evidence>
<dbReference type="SMART" id="SM00762">
    <property type="entry name" value="Cog4"/>
    <property type="match status" value="1"/>
</dbReference>
<evidence type="ECO:0000313" key="5">
    <source>
        <dbReference type="WBParaSite" id="GPUH_0002184301-mRNA-1"/>
    </source>
</evidence>
<keyword evidence="4" id="KW-1185">Reference proteome</keyword>
<dbReference type="InterPro" id="IPR048682">
    <property type="entry name" value="COG4"/>
</dbReference>
<proteinExistence type="predicted"/>